<evidence type="ECO:0000313" key="2">
    <source>
        <dbReference type="Proteomes" id="UP000317273"/>
    </source>
</evidence>
<dbReference type="RefSeq" id="YP_010054635.1">
    <property type="nucleotide sequence ID" value="NC_054655.1"/>
</dbReference>
<organism evidence="1 2">
    <name type="scientific">Streptomyces phage Celia</name>
    <dbReference type="NCBI Taxonomy" id="2590946"/>
    <lineage>
        <taxon>Viruses</taxon>
        <taxon>Duplodnaviria</taxon>
        <taxon>Heunggongvirae</taxon>
        <taxon>Uroviricota</taxon>
        <taxon>Caudoviricetes</taxon>
        <taxon>Arquatrovirinae</taxon>
        <taxon>Celiavirus</taxon>
        <taxon>Celiavirus celia</taxon>
    </lineage>
</organism>
<dbReference type="KEGG" id="vg:64470552"/>
<reference evidence="1 2" key="1">
    <citation type="submission" date="2019-06" db="EMBL/GenBank/DDBJ databases">
        <authorList>
            <person name="Lopez J."/>
            <person name="Ball K.N."/>
            <person name="Bhuiyan S."/>
            <person name="Nayek S."/>
            <person name="Sivoravong A."/>
            <person name="Hughes L.E."/>
            <person name="Garlena R.A."/>
            <person name="Russell D.A."/>
            <person name="Pope W.H."/>
            <person name="Jacobs-Sera D."/>
            <person name="Hatfull G.F."/>
        </authorList>
    </citation>
    <scope>NUCLEOTIDE SEQUENCE [LARGE SCALE GENOMIC DNA]</scope>
</reference>
<name>A0A516KRF1_9CAUD</name>
<dbReference type="EMBL" id="MN062705">
    <property type="protein sequence ID" value="QDP44274.1"/>
    <property type="molecule type" value="Genomic_DNA"/>
</dbReference>
<keyword evidence="2" id="KW-1185">Reference proteome</keyword>
<accession>A0A516KRF1</accession>
<proteinExistence type="predicted"/>
<dbReference type="GeneID" id="64470552"/>
<sequence>MASVPLMSQAGETGAPMKILKWVAVVVAALTLAVSSGAGTADAAPKPTYKPCRYEDSPGPCYWDAGSFGNGRGHSFYVTPTQRVRYVRDLVVVRGWHAAPNSLRARQHGRKVTALIRPAWHKAPASLVNELIRDGWRGVNGKRIQRSDRGHCWERIGDTSYLVCRSGFFETS</sequence>
<gene>
    <name evidence="1" type="primary">71</name>
    <name evidence="1" type="ORF">SEA_CELIA_71</name>
</gene>
<dbReference type="Proteomes" id="UP000317273">
    <property type="component" value="Segment"/>
</dbReference>
<protein>
    <submittedName>
        <fullName evidence="1">Uncharacterized protein</fullName>
    </submittedName>
</protein>
<evidence type="ECO:0000313" key="1">
    <source>
        <dbReference type="EMBL" id="QDP44274.1"/>
    </source>
</evidence>